<organism evidence="1 2">
    <name type="scientific">Micromonospora taraxaci</name>
    <dbReference type="NCBI Taxonomy" id="1316803"/>
    <lineage>
        <taxon>Bacteria</taxon>
        <taxon>Bacillati</taxon>
        <taxon>Actinomycetota</taxon>
        <taxon>Actinomycetes</taxon>
        <taxon>Micromonosporales</taxon>
        <taxon>Micromonosporaceae</taxon>
        <taxon>Micromonospora</taxon>
    </lineage>
</organism>
<accession>A0A561W052</accession>
<evidence type="ECO:0000313" key="1">
    <source>
        <dbReference type="EMBL" id="TWG17237.1"/>
    </source>
</evidence>
<dbReference type="Proteomes" id="UP000317685">
    <property type="component" value="Unassembled WGS sequence"/>
</dbReference>
<keyword evidence="2" id="KW-1185">Reference proteome</keyword>
<evidence type="ECO:0000313" key="2">
    <source>
        <dbReference type="Proteomes" id="UP000317685"/>
    </source>
</evidence>
<sequence length="149" mass="16951">MVAAEAAGLFRRTAIERSDQRVAWERPDQAFFAAGACHILAWVCRASYPDRLIEVTAVRLVGERHVFHVYAVWEGWAFDHSGWNPEPQLLAANARFEGHPLETVGITVDLAEFCADHHHRMPDQYWRDPLPRARAYVGRHSPPWAQLAG</sequence>
<comment type="caution">
    <text evidence="1">The sequence shown here is derived from an EMBL/GenBank/DDBJ whole genome shotgun (WGS) entry which is preliminary data.</text>
</comment>
<reference evidence="1 2" key="1">
    <citation type="submission" date="2019-06" db="EMBL/GenBank/DDBJ databases">
        <title>Sequencing the genomes of 1000 actinobacteria strains.</title>
        <authorList>
            <person name="Klenk H.-P."/>
        </authorList>
    </citation>
    <scope>NUCLEOTIDE SEQUENCE [LARGE SCALE GENOMIC DNA]</scope>
    <source>
        <strain evidence="1 2">DSM 45885</strain>
    </source>
</reference>
<protein>
    <submittedName>
        <fullName evidence="1">Uncharacterized protein</fullName>
    </submittedName>
</protein>
<proteinExistence type="predicted"/>
<gene>
    <name evidence="1" type="ORF">FHU34_112578</name>
</gene>
<name>A0A561W052_9ACTN</name>
<dbReference type="EMBL" id="VIWZ01000001">
    <property type="protein sequence ID" value="TWG17237.1"/>
    <property type="molecule type" value="Genomic_DNA"/>
</dbReference>
<dbReference type="AlphaFoldDB" id="A0A561W052"/>